<evidence type="ECO:0000313" key="1">
    <source>
        <dbReference type="EMBL" id="MFC3461455.1"/>
    </source>
</evidence>
<sequence>MNDLFNHLKRVAVADTKLFFQPYVAVGRAIRSAYRFIKEEIRRACK</sequence>
<organism evidence="1 3">
    <name type="scientific">Massilia haematophila</name>
    <dbReference type="NCBI Taxonomy" id="457923"/>
    <lineage>
        <taxon>Bacteria</taxon>
        <taxon>Pseudomonadati</taxon>
        <taxon>Pseudomonadota</taxon>
        <taxon>Betaproteobacteria</taxon>
        <taxon>Burkholderiales</taxon>
        <taxon>Oxalobacteraceae</taxon>
        <taxon>Telluria group</taxon>
        <taxon>Massilia</taxon>
    </lineage>
</organism>
<evidence type="ECO:0000313" key="2">
    <source>
        <dbReference type="EMBL" id="MFC3461559.1"/>
    </source>
</evidence>
<dbReference type="Proteomes" id="UP001595665">
    <property type="component" value="Unassembled WGS sequence"/>
</dbReference>
<name>A0ABV7PTD2_9BURK</name>
<comment type="caution">
    <text evidence="1">The sequence shown here is derived from an EMBL/GenBank/DDBJ whole genome shotgun (WGS) entry which is preliminary data.</text>
</comment>
<dbReference type="EMBL" id="JBHRVV010000002">
    <property type="protein sequence ID" value="MFC3461559.1"/>
    <property type="molecule type" value="Genomic_DNA"/>
</dbReference>
<reference evidence="3" key="2">
    <citation type="journal article" date="2019" name="Int. J. Syst. Evol. Microbiol.">
        <title>The Global Catalogue of Microorganisms (GCM) 10K type strain sequencing project: providing services to taxonomists for standard genome sequencing and annotation.</title>
        <authorList>
            <consortium name="The Broad Institute Genomics Platform"/>
            <consortium name="The Broad Institute Genome Sequencing Center for Infectious Disease"/>
            <person name="Wu L."/>
            <person name="Ma J."/>
        </authorList>
    </citation>
    <scope>NUCLEOTIDE SEQUENCE [LARGE SCALE GENOMIC DNA]</scope>
    <source>
        <strain evidence="3">CCM 7480</strain>
    </source>
</reference>
<reference evidence="1" key="1">
    <citation type="journal article" date="2014" name="Int. J. Syst. Evol. Microbiol.">
        <title>Complete genome of a new Firmicutes species belonging to the dominant human colonic microbiota ('Ruminococcus bicirculans') reveals two chromosomes and a selective capacity to utilize plant glucans.</title>
        <authorList>
            <consortium name="NISC Comparative Sequencing Program"/>
            <person name="Wegmann U."/>
            <person name="Louis P."/>
            <person name="Goesmann A."/>
            <person name="Henrissat B."/>
            <person name="Duncan S.H."/>
            <person name="Flint H.J."/>
        </authorList>
    </citation>
    <scope>NUCLEOTIDE SEQUENCE</scope>
    <source>
        <strain evidence="1">CCM 7480</strain>
    </source>
</reference>
<dbReference type="EMBL" id="JBHRVV010000002">
    <property type="protein sequence ID" value="MFC3461455.1"/>
    <property type="molecule type" value="Genomic_DNA"/>
</dbReference>
<evidence type="ECO:0000313" key="3">
    <source>
        <dbReference type="Proteomes" id="UP001595665"/>
    </source>
</evidence>
<protein>
    <submittedName>
        <fullName evidence="1">Uncharacterized protein</fullName>
    </submittedName>
</protein>
<dbReference type="RefSeq" id="WP_379738051.1">
    <property type="nucleotide sequence ID" value="NZ_JBHRVV010000002.1"/>
</dbReference>
<proteinExistence type="predicted"/>
<keyword evidence="3" id="KW-1185">Reference proteome</keyword>
<accession>A0ABV7PTD2</accession>
<gene>
    <name evidence="1" type="ORF">ACFOPH_24915</name>
    <name evidence="2" type="ORF">ACFOPH_25480</name>
</gene>
<reference evidence="1" key="3">
    <citation type="submission" date="2024-09" db="EMBL/GenBank/DDBJ databases">
        <authorList>
            <person name="Sun Q."/>
            <person name="Mori K."/>
        </authorList>
    </citation>
    <scope>NUCLEOTIDE SEQUENCE</scope>
    <source>
        <strain evidence="1">CCM 7480</strain>
    </source>
</reference>